<dbReference type="STRING" id="619805.SAMN05660477_01663"/>
<reference evidence="7 8" key="1">
    <citation type="submission" date="2017-02" db="EMBL/GenBank/DDBJ databases">
        <authorList>
            <person name="Peterson S.W."/>
        </authorList>
    </citation>
    <scope>NUCLEOTIDE SEQUENCE [LARGE SCALE GENOMIC DNA]</scope>
    <source>
        <strain evidence="7 8">DSM 22323</strain>
    </source>
</reference>
<evidence type="ECO:0000313" key="7">
    <source>
        <dbReference type="EMBL" id="SKB88231.1"/>
    </source>
</evidence>
<evidence type="ECO:0000256" key="2">
    <source>
        <dbReference type="ARBA" id="ARBA00022722"/>
    </source>
</evidence>
<comment type="similarity">
    <text evidence="1">Belongs to the EndA/NucM nuclease family.</text>
</comment>
<keyword evidence="4" id="KW-0378">Hydrolase</keyword>
<evidence type="ECO:0000259" key="6">
    <source>
        <dbReference type="Pfam" id="PF18962"/>
    </source>
</evidence>
<feature type="chain" id="PRO_5012391513" evidence="5">
    <location>
        <begin position="29"/>
        <end position="371"/>
    </location>
</feature>
<keyword evidence="2" id="KW-0540">Nuclease</keyword>
<dbReference type="Proteomes" id="UP000191112">
    <property type="component" value="Unassembled WGS sequence"/>
</dbReference>
<sequence>MYIYRPILLKMKKISLLLGLAAFGFASAQIPAGYYNGTDGLSGAALKTKLSAIISAGYVTKSYDNLYNGYPSTDTDKYSTGGYENDGTVLDMYSEDPNGKDPYNYNHGQKRCGNYSVEGDCYNREHVVPQSIFSEASPMVSDMHHIRPTDGKVNGMRSNYPFGKVGNASYTSKNGTKVGSTTSPGYSGTVAEPINEFKGDVARMVLYFATRYEDKLSGFKANQILSTTKFPGLQTWELNTLLLWHQQDPVSQFELDRNNATYLYQNNRNPYIDNPEFVTKVWGLSPLAVEDAGFSTKYKIYPNPVKSSSTITVQGNDLKQYDKAWIYNLVGQRVQEIDQPFKNGNTIQLKNLPKGIYILKTRELNTKFIVE</sequence>
<dbReference type="Pfam" id="PF18962">
    <property type="entry name" value="Por_Secre_tail"/>
    <property type="match status" value="1"/>
</dbReference>
<gene>
    <name evidence="7" type="ORF">SAMN05660477_01663</name>
</gene>
<dbReference type="PANTHER" id="PTHR33607">
    <property type="entry name" value="ENDONUCLEASE-1"/>
    <property type="match status" value="1"/>
</dbReference>
<keyword evidence="3 5" id="KW-0732">Signal</keyword>
<dbReference type="SUPFAM" id="SSF54060">
    <property type="entry name" value="His-Me finger endonucleases"/>
    <property type="match status" value="1"/>
</dbReference>
<dbReference type="AlphaFoldDB" id="A0A1T5EWH0"/>
<evidence type="ECO:0000256" key="4">
    <source>
        <dbReference type="ARBA" id="ARBA00022801"/>
    </source>
</evidence>
<feature type="signal peptide" evidence="5">
    <location>
        <begin position="1"/>
        <end position="28"/>
    </location>
</feature>
<name>A0A1T5EWH0_9FLAO</name>
<evidence type="ECO:0000256" key="1">
    <source>
        <dbReference type="ARBA" id="ARBA00006429"/>
    </source>
</evidence>
<dbReference type="PANTHER" id="PTHR33607:SF2">
    <property type="entry name" value="ENDONUCLEASE-1"/>
    <property type="match status" value="1"/>
</dbReference>
<evidence type="ECO:0000256" key="5">
    <source>
        <dbReference type="SAM" id="SignalP"/>
    </source>
</evidence>
<proteinExistence type="inferred from homology"/>
<dbReference type="InterPro" id="IPR007346">
    <property type="entry name" value="Endonuclease-I"/>
</dbReference>
<protein>
    <submittedName>
        <fullName evidence="7">Por secretion system C-terminal sorting domain-containing protein</fullName>
    </submittedName>
</protein>
<dbReference type="InterPro" id="IPR026444">
    <property type="entry name" value="Secre_tail"/>
</dbReference>
<keyword evidence="8" id="KW-1185">Reference proteome</keyword>
<evidence type="ECO:0000313" key="8">
    <source>
        <dbReference type="Proteomes" id="UP000191112"/>
    </source>
</evidence>
<organism evidence="7 8">
    <name type="scientific">Soonwooa buanensis</name>
    <dbReference type="NCBI Taxonomy" id="619805"/>
    <lineage>
        <taxon>Bacteria</taxon>
        <taxon>Pseudomonadati</taxon>
        <taxon>Bacteroidota</taxon>
        <taxon>Flavobacteriia</taxon>
        <taxon>Flavobacteriales</taxon>
        <taxon>Weeksellaceae</taxon>
        <taxon>Chryseobacterium group</taxon>
        <taxon>Soonwooa</taxon>
    </lineage>
</organism>
<dbReference type="GO" id="GO:0016787">
    <property type="term" value="F:hydrolase activity"/>
    <property type="evidence" value="ECO:0007669"/>
    <property type="project" value="UniProtKB-KW"/>
</dbReference>
<dbReference type="NCBIfam" id="TIGR04183">
    <property type="entry name" value="Por_Secre_tail"/>
    <property type="match status" value="1"/>
</dbReference>
<dbReference type="GO" id="GO:0004518">
    <property type="term" value="F:nuclease activity"/>
    <property type="evidence" value="ECO:0007669"/>
    <property type="project" value="UniProtKB-KW"/>
</dbReference>
<dbReference type="InterPro" id="IPR044925">
    <property type="entry name" value="His-Me_finger_sf"/>
</dbReference>
<accession>A0A1T5EWH0</accession>
<dbReference type="EMBL" id="FUYZ01000004">
    <property type="protein sequence ID" value="SKB88231.1"/>
    <property type="molecule type" value="Genomic_DNA"/>
</dbReference>
<dbReference type="Pfam" id="PF04231">
    <property type="entry name" value="Endonuclease_1"/>
    <property type="match status" value="1"/>
</dbReference>
<feature type="domain" description="Secretion system C-terminal sorting" evidence="6">
    <location>
        <begin position="300"/>
        <end position="368"/>
    </location>
</feature>
<evidence type="ECO:0000256" key="3">
    <source>
        <dbReference type="ARBA" id="ARBA00022729"/>
    </source>
</evidence>